<dbReference type="Proteomes" id="UP000324222">
    <property type="component" value="Unassembled WGS sequence"/>
</dbReference>
<dbReference type="EMBL" id="VSRR010064423">
    <property type="protein sequence ID" value="MPC84109.1"/>
    <property type="molecule type" value="Genomic_DNA"/>
</dbReference>
<sequence>MFLNTYLFHMTHTHPPPLCMFCTQKAMEQLLSRQWGWVEEVGYEGFPFSMNPTSSSSTMRKF</sequence>
<gene>
    <name evidence="1" type="ORF">E2C01_078836</name>
</gene>
<keyword evidence="2" id="KW-1185">Reference proteome</keyword>
<protein>
    <submittedName>
        <fullName evidence="1">Uncharacterized protein</fullName>
    </submittedName>
</protein>
<dbReference type="AlphaFoldDB" id="A0A5B7IPS7"/>
<comment type="caution">
    <text evidence="1">The sequence shown here is derived from an EMBL/GenBank/DDBJ whole genome shotgun (WGS) entry which is preliminary data.</text>
</comment>
<evidence type="ECO:0000313" key="1">
    <source>
        <dbReference type="EMBL" id="MPC84109.1"/>
    </source>
</evidence>
<proteinExistence type="predicted"/>
<accession>A0A5B7IPS7</accession>
<evidence type="ECO:0000313" key="2">
    <source>
        <dbReference type="Proteomes" id="UP000324222"/>
    </source>
</evidence>
<organism evidence="1 2">
    <name type="scientific">Portunus trituberculatus</name>
    <name type="common">Swimming crab</name>
    <name type="synonym">Neptunus trituberculatus</name>
    <dbReference type="NCBI Taxonomy" id="210409"/>
    <lineage>
        <taxon>Eukaryota</taxon>
        <taxon>Metazoa</taxon>
        <taxon>Ecdysozoa</taxon>
        <taxon>Arthropoda</taxon>
        <taxon>Crustacea</taxon>
        <taxon>Multicrustacea</taxon>
        <taxon>Malacostraca</taxon>
        <taxon>Eumalacostraca</taxon>
        <taxon>Eucarida</taxon>
        <taxon>Decapoda</taxon>
        <taxon>Pleocyemata</taxon>
        <taxon>Brachyura</taxon>
        <taxon>Eubrachyura</taxon>
        <taxon>Portunoidea</taxon>
        <taxon>Portunidae</taxon>
        <taxon>Portuninae</taxon>
        <taxon>Portunus</taxon>
    </lineage>
</organism>
<reference evidence="1 2" key="1">
    <citation type="submission" date="2019-05" db="EMBL/GenBank/DDBJ databases">
        <title>Another draft genome of Portunus trituberculatus and its Hox gene families provides insights of decapod evolution.</title>
        <authorList>
            <person name="Jeong J.-H."/>
            <person name="Song I."/>
            <person name="Kim S."/>
            <person name="Choi T."/>
            <person name="Kim D."/>
            <person name="Ryu S."/>
            <person name="Kim W."/>
        </authorList>
    </citation>
    <scope>NUCLEOTIDE SEQUENCE [LARGE SCALE GENOMIC DNA]</scope>
    <source>
        <tissue evidence="1">Muscle</tissue>
    </source>
</reference>
<name>A0A5B7IPS7_PORTR</name>